<name>A0A6I9RZX0_ELAGV</name>
<dbReference type="GO" id="GO:0048046">
    <property type="term" value="C:apoplast"/>
    <property type="evidence" value="ECO:0007669"/>
    <property type="project" value="UniProtKB-SubCell"/>
</dbReference>
<feature type="chain" id="PRO_5027153937" description="Dirigent protein" evidence="4">
    <location>
        <begin position="24"/>
        <end position="184"/>
    </location>
</feature>
<feature type="signal peptide" evidence="4">
    <location>
        <begin position="1"/>
        <end position="23"/>
    </location>
</feature>
<accession>A0A6I9RZX0</accession>
<dbReference type="Gene3D" id="2.40.480.10">
    <property type="entry name" value="Allene oxide cyclase-like"/>
    <property type="match status" value="1"/>
</dbReference>
<comment type="subcellular location">
    <subcellularLocation>
        <location evidence="4">Secreted</location>
        <location evidence="4">Extracellular space</location>
        <location evidence="4">Apoplast</location>
    </subcellularLocation>
</comment>
<comment type="similarity">
    <text evidence="1 4">Belongs to the plant dirigent protein family.</text>
</comment>
<dbReference type="InParanoid" id="A0A6I9RZX0"/>
<evidence type="ECO:0000256" key="1">
    <source>
        <dbReference type="ARBA" id="ARBA00010746"/>
    </source>
</evidence>
<protein>
    <recommendedName>
        <fullName evidence="4">Dirigent protein</fullName>
    </recommendedName>
</protein>
<comment type="subunit">
    <text evidence="2 4">Homodimer.</text>
</comment>
<dbReference type="RefSeq" id="XP_010935284.1">
    <property type="nucleotide sequence ID" value="XM_010936982.2"/>
</dbReference>
<comment type="function">
    <text evidence="4">Dirigent proteins impart stereoselectivity on the phenoxy radical-coupling reaction, yielding optically active lignans from two molecules of coniferyl alcohol in the biosynthesis of lignans, flavonolignans, and alkaloids and thus plays a central role in plant secondary metabolism.</text>
</comment>
<keyword evidence="4" id="KW-0052">Apoplast</keyword>
<proteinExistence type="inferred from homology"/>
<keyword evidence="4" id="KW-0732">Signal</keyword>
<evidence type="ECO:0000256" key="2">
    <source>
        <dbReference type="ARBA" id="ARBA00011738"/>
    </source>
</evidence>
<dbReference type="PANTHER" id="PTHR47586:SF1">
    <property type="entry name" value="DIRIGENT PROTEIN"/>
    <property type="match status" value="1"/>
</dbReference>
<dbReference type="InterPro" id="IPR044859">
    <property type="entry name" value="Allene_oxi_cyc_Dirigent"/>
</dbReference>
<dbReference type="InterPro" id="IPR004265">
    <property type="entry name" value="Dirigent"/>
</dbReference>
<evidence type="ECO:0000256" key="4">
    <source>
        <dbReference type="RuleBase" id="RU363099"/>
    </source>
</evidence>
<gene>
    <name evidence="6" type="primary">LOC105055219</name>
</gene>
<dbReference type="KEGG" id="egu:105055219"/>
<evidence type="ECO:0000256" key="3">
    <source>
        <dbReference type="ARBA" id="ARBA00022525"/>
    </source>
</evidence>
<dbReference type="OrthoDB" id="1862428at2759"/>
<dbReference type="Proteomes" id="UP000504607">
    <property type="component" value="Chromosome 12"/>
</dbReference>
<dbReference type="GO" id="GO:0009699">
    <property type="term" value="P:phenylpropanoid biosynthetic process"/>
    <property type="evidence" value="ECO:0007669"/>
    <property type="project" value="UniProtKB-ARBA"/>
</dbReference>
<evidence type="ECO:0000313" key="5">
    <source>
        <dbReference type="Proteomes" id="UP000504607"/>
    </source>
</evidence>
<keyword evidence="5" id="KW-1185">Reference proteome</keyword>
<dbReference type="AlphaFoldDB" id="A0A6I9RZX0"/>
<sequence>MANSLHVTLFLLLSLLAAHKALASSHNHGLHLRSLEFSLFQHETTNKTGFVIVEGVTGPGITRTTTPFGTIFVYLNNLTTTISASSRLVGIAEGVSITSSFDGFRSISVAHITLEIHGYRGTVSVVGVVHNTKPAVLPVVGGTGDFLFVQGYVKSTLVDLEALNVMYKIDFHLYWPPYATNSPN</sequence>
<reference evidence="6" key="1">
    <citation type="submission" date="2025-08" db="UniProtKB">
        <authorList>
            <consortium name="RefSeq"/>
        </authorList>
    </citation>
    <scope>IDENTIFICATION</scope>
</reference>
<dbReference type="GeneID" id="105055219"/>
<dbReference type="PANTHER" id="PTHR47586">
    <property type="entry name" value="DIRIGENT PROTEIN"/>
    <property type="match status" value="1"/>
</dbReference>
<keyword evidence="3 4" id="KW-0964">Secreted</keyword>
<dbReference type="Pfam" id="PF03018">
    <property type="entry name" value="Dirigent"/>
    <property type="match status" value="1"/>
</dbReference>
<organism evidence="5 6">
    <name type="scientific">Elaeis guineensis var. tenera</name>
    <name type="common">Oil palm</name>
    <dbReference type="NCBI Taxonomy" id="51953"/>
    <lineage>
        <taxon>Eukaryota</taxon>
        <taxon>Viridiplantae</taxon>
        <taxon>Streptophyta</taxon>
        <taxon>Embryophyta</taxon>
        <taxon>Tracheophyta</taxon>
        <taxon>Spermatophyta</taxon>
        <taxon>Magnoliopsida</taxon>
        <taxon>Liliopsida</taxon>
        <taxon>Arecaceae</taxon>
        <taxon>Arecoideae</taxon>
        <taxon>Cocoseae</taxon>
        <taxon>Elaeidinae</taxon>
        <taxon>Elaeis</taxon>
    </lineage>
</organism>
<evidence type="ECO:0000313" key="6">
    <source>
        <dbReference type="RefSeq" id="XP_010935284.1"/>
    </source>
</evidence>